<evidence type="ECO:0000313" key="1">
    <source>
        <dbReference type="EMBL" id="CAG7829093.1"/>
    </source>
</evidence>
<comment type="caution">
    <text evidence="1">The sequence shown here is derived from an EMBL/GenBank/DDBJ whole genome shotgun (WGS) entry which is preliminary data.</text>
</comment>
<proteinExistence type="predicted"/>
<gene>
    <name evidence="1" type="ORF">AFUS01_LOCUS38976</name>
</gene>
<keyword evidence="2" id="KW-1185">Reference proteome</keyword>
<dbReference type="EMBL" id="CAJVCH010550091">
    <property type="protein sequence ID" value="CAG7829093.1"/>
    <property type="molecule type" value="Genomic_DNA"/>
</dbReference>
<sequence>MQCFLPTKPLTEEYKTLMDNAPNGVVLVAFGSTINLATLPPEIKSSFM</sequence>
<feature type="non-terminal residue" evidence="1">
    <location>
        <position position="48"/>
    </location>
</feature>
<reference evidence="1" key="1">
    <citation type="submission" date="2021-06" db="EMBL/GenBank/DDBJ databases">
        <authorList>
            <person name="Hodson N. C."/>
            <person name="Mongue J. A."/>
            <person name="Jaron S. K."/>
        </authorList>
    </citation>
    <scope>NUCLEOTIDE SEQUENCE</scope>
</reference>
<accession>A0A8J2PGP2</accession>
<dbReference type="Proteomes" id="UP000708208">
    <property type="component" value="Unassembled WGS sequence"/>
</dbReference>
<protein>
    <submittedName>
        <fullName evidence="1">Uncharacterized protein</fullName>
    </submittedName>
</protein>
<name>A0A8J2PGP2_9HEXA</name>
<evidence type="ECO:0000313" key="2">
    <source>
        <dbReference type="Proteomes" id="UP000708208"/>
    </source>
</evidence>
<dbReference type="OrthoDB" id="5835829at2759"/>
<organism evidence="1 2">
    <name type="scientific">Allacma fusca</name>
    <dbReference type="NCBI Taxonomy" id="39272"/>
    <lineage>
        <taxon>Eukaryota</taxon>
        <taxon>Metazoa</taxon>
        <taxon>Ecdysozoa</taxon>
        <taxon>Arthropoda</taxon>
        <taxon>Hexapoda</taxon>
        <taxon>Collembola</taxon>
        <taxon>Symphypleona</taxon>
        <taxon>Sminthuridae</taxon>
        <taxon>Allacma</taxon>
    </lineage>
</organism>
<dbReference type="AlphaFoldDB" id="A0A8J2PGP2"/>